<dbReference type="AlphaFoldDB" id="G1PWS0"/>
<dbReference type="InParanoid" id="G1PWS0"/>
<dbReference type="PANTHER" id="PTHR15607">
    <property type="entry name" value="SYNAPTONEMAL COMPLEX PROTEIN-RELATED"/>
    <property type="match status" value="1"/>
</dbReference>
<dbReference type="GO" id="GO:0000779">
    <property type="term" value="C:condensed chromosome, centromeric region"/>
    <property type="evidence" value="ECO:0007669"/>
    <property type="project" value="TreeGrafter"/>
</dbReference>
<reference evidence="2" key="2">
    <citation type="submission" date="2025-08" db="UniProtKB">
        <authorList>
            <consortium name="Ensembl"/>
        </authorList>
    </citation>
    <scope>IDENTIFICATION</scope>
</reference>
<evidence type="ECO:0000313" key="3">
    <source>
        <dbReference type="Proteomes" id="UP000001074"/>
    </source>
</evidence>
<proteinExistence type="predicted"/>
<dbReference type="Proteomes" id="UP000001074">
    <property type="component" value="Unassembled WGS sequence"/>
</dbReference>
<dbReference type="GO" id="GO:0000800">
    <property type="term" value="C:lateral element"/>
    <property type="evidence" value="ECO:0007669"/>
    <property type="project" value="TreeGrafter"/>
</dbReference>
<dbReference type="HOGENOM" id="CLU_3129549_0_0_1"/>
<reference evidence="2 3" key="1">
    <citation type="journal article" date="2011" name="Nature">
        <title>A high-resolution map of human evolutionary constraint using 29 mammals.</title>
        <authorList>
            <person name="Lindblad-Toh K."/>
            <person name="Garber M."/>
            <person name="Zuk O."/>
            <person name="Lin M.F."/>
            <person name="Parker B.J."/>
            <person name="Washietl S."/>
            <person name="Kheradpour P."/>
            <person name="Ernst J."/>
            <person name="Jordan G."/>
            <person name="Mauceli E."/>
            <person name="Ward L.D."/>
            <person name="Lowe C.B."/>
            <person name="Holloway A.K."/>
            <person name="Clamp M."/>
            <person name="Gnerre S."/>
            <person name="Alfoldi J."/>
            <person name="Beal K."/>
            <person name="Chang J."/>
            <person name="Clawson H."/>
            <person name="Cuff J."/>
            <person name="Di Palma F."/>
            <person name="Fitzgerald S."/>
            <person name="Flicek P."/>
            <person name="Guttman M."/>
            <person name="Hubisz M.J."/>
            <person name="Jaffe D.B."/>
            <person name="Jungreis I."/>
            <person name="Kent W.J."/>
            <person name="Kostka D."/>
            <person name="Lara M."/>
            <person name="Martins A.L."/>
            <person name="Massingham T."/>
            <person name="Moltke I."/>
            <person name="Raney B.J."/>
            <person name="Rasmussen M.D."/>
            <person name="Robinson J."/>
            <person name="Stark A."/>
            <person name="Vilella A.J."/>
            <person name="Wen J."/>
            <person name="Xie X."/>
            <person name="Zody M.C."/>
            <person name="Baldwin J."/>
            <person name="Bloom T."/>
            <person name="Chin C.W."/>
            <person name="Heiman D."/>
            <person name="Nicol R."/>
            <person name="Nusbaum C."/>
            <person name="Young S."/>
            <person name="Wilkinson J."/>
            <person name="Worley K.C."/>
            <person name="Kovar C.L."/>
            <person name="Muzny D.M."/>
            <person name="Gibbs R.A."/>
            <person name="Cree A."/>
            <person name="Dihn H.H."/>
            <person name="Fowler G."/>
            <person name="Jhangiani S."/>
            <person name="Joshi V."/>
            <person name="Lee S."/>
            <person name="Lewis L.R."/>
            <person name="Nazareth L.V."/>
            <person name="Okwuonu G."/>
            <person name="Santibanez J."/>
            <person name="Warren W.C."/>
            <person name="Mardis E.R."/>
            <person name="Weinstock G.M."/>
            <person name="Wilson R.K."/>
            <person name="Delehaunty K."/>
            <person name="Dooling D."/>
            <person name="Fronik C."/>
            <person name="Fulton L."/>
            <person name="Fulton B."/>
            <person name="Graves T."/>
            <person name="Minx P."/>
            <person name="Sodergren E."/>
            <person name="Birney E."/>
            <person name="Margulies E.H."/>
            <person name="Herrero J."/>
            <person name="Green E.D."/>
            <person name="Haussler D."/>
            <person name="Siepel A."/>
            <person name="Goldman N."/>
            <person name="Pollard K.S."/>
            <person name="Pedersen J.S."/>
            <person name="Lander E.S."/>
            <person name="Kellis M."/>
        </authorList>
    </citation>
    <scope>NUCLEOTIDE SEQUENCE [LARGE SCALE GENOMIC DNA]</scope>
</reference>
<reference evidence="2" key="3">
    <citation type="submission" date="2025-09" db="UniProtKB">
        <authorList>
            <consortium name="Ensembl"/>
        </authorList>
    </citation>
    <scope>IDENTIFICATION</scope>
</reference>
<evidence type="ECO:0000313" key="2">
    <source>
        <dbReference type="Ensembl" id="ENSMLUP00000015859.2"/>
    </source>
</evidence>
<dbReference type="PANTHER" id="PTHR15607:SF12">
    <property type="entry name" value="SYNAPTONEMAL COMPLEX PROTEIN 2"/>
    <property type="match status" value="1"/>
</dbReference>
<dbReference type="GO" id="GO:0007143">
    <property type="term" value="P:female meiotic nuclear division"/>
    <property type="evidence" value="ECO:0007669"/>
    <property type="project" value="TreeGrafter"/>
</dbReference>
<organism evidence="2 3">
    <name type="scientific">Myotis lucifugus</name>
    <name type="common">Little brown bat</name>
    <dbReference type="NCBI Taxonomy" id="59463"/>
    <lineage>
        <taxon>Eukaryota</taxon>
        <taxon>Metazoa</taxon>
        <taxon>Chordata</taxon>
        <taxon>Craniata</taxon>
        <taxon>Vertebrata</taxon>
        <taxon>Euteleostomi</taxon>
        <taxon>Mammalia</taxon>
        <taxon>Eutheria</taxon>
        <taxon>Laurasiatheria</taxon>
        <taxon>Chiroptera</taxon>
        <taxon>Yangochiroptera</taxon>
        <taxon>Vespertilionidae</taxon>
        <taxon>Myotis</taxon>
    </lineage>
</organism>
<dbReference type="InterPro" id="IPR040560">
    <property type="entry name" value="SYCP2_SLD"/>
</dbReference>
<dbReference type="Pfam" id="PF18584">
    <property type="entry name" value="SYCP2_SLD"/>
    <property type="match status" value="1"/>
</dbReference>
<dbReference type="GO" id="GO:0007140">
    <property type="term" value="P:male meiotic nuclear division"/>
    <property type="evidence" value="ECO:0007669"/>
    <property type="project" value="TreeGrafter"/>
</dbReference>
<protein>
    <recommendedName>
        <fullName evidence="1">Synaptonemal complex protein 2 Spt16M-like domain-containing protein</fullName>
    </recommendedName>
</protein>
<dbReference type="Ensembl" id="ENSMLUT00000017394.2">
    <property type="protein sequence ID" value="ENSMLUP00000015859.2"/>
    <property type="gene ID" value="ENSMLUG00000017386.2"/>
</dbReference>
<name>G1PWS0_MYOLU</name>
<keyword evidence="3" id="KW-1185">Reference proteome</keyword>
<accession>G1PWS0</accession>
<dbReference type="EMBL" id="AAPE02048405">
    <property type="status" value="NOT_ANNOTATED_CDS"/>
    <property type="molecule type" value="Genomic_DNA"/>
</dbReference>
<dbReference type="InterPro" id="IPR024835">
    <property type="entry name" value="SYCP2-like"/>
</dbReference>
<evidence type="ECO:0000259" key="1">
    <source>
        <dbReference type="Pfam" id="PF18584"/>
    </source>
</evidence>
<feature type="domain" description="Synaptonemal complex protein 2 Spt16M-like" evidence="1">
    <location>
        <begin position="1"/>
        <end position="50"/>
    </location>
</feature>
<dbReference type="STRING" id="59463.ENSMLUP00000015859"/>
<sequence length="50" mass="5940">MQIPSDEKLEEFWIDFNLGSQTLSFYIAGDDDHQWEAVTVPEEEVQIYYI</sequence>